<dbReference type="Proteomes" id="UP001589788">
    <property type="component" value="Unassembled WGS sequence"/>
</dbReference>
<keyword evidence="5" id="KW-0282">Flagellum</keyword>
<sequence length="98" mass="9499">MIPPIQPLPGTPAPGATGGTIATGSVGGDFGQRVASALDHLQGVQNGASALEAQAAAGQGSISNAMIAASEASLDTQVTVALANKAIAAFTDVMNLQV</sequence>
<gene>
    <name evidence="5" type="ORF">ACFFRE_03805</name>
</gene>
<evidence type="ECO:0000256" key="2">
    <source>
        <dbReference type="ARBA" id="ARBA00009272"/>
    </source>
</evidence>
<feature type="compositionally biased region" description="Pro residues" evidence="4">
    <location>
        <begin position="1"/>
        <end position="12"/>
    </location>
</feature>
<keyword evidence="5" id="KW-0966">Cell projection</keyword>
<comment type="similarity">
    <text evidence="2">Belongs to the FliE family.</text>
</comment>
<evidence type="ECO:0000256" key="1">
    <source>
        <dbReference type="ARBA" id="ARBA00004117"/>
    </source>
</evidence>
<keyword evidence="5" id="KW-0969">Cilium</keyword>
<feature type="compositionally biased region" description="Low complexity" evidence="4">
    <location>
        <begin position="13"/>
        <end position="22"/>
    </location>
</feature>
<dbReference type="RefSeq" id="WP_248108302.1">
    <property type="nucleotide sequence ID" value="NZ_JAKHEX010000015.1"/>
</dbReference>
<comment type="subcellular location">
    <subcellularLocation>
        <location evidence="1">Bacterial flagellum basal body</location>
    </subcellularLocation>
</comment>
<proteinExistence type="inferred from homology"/>
<dbReference type="InterPro" id="IPR001624">
    <property type="entry name" value="FliE"/>
</dbReference>
<reference evidence="5 6" key="1">
    <citation type="submission" date="2024-09" db="EMBL/GenBank/DDBJ databases">
        <authorList>
            <person name="Sun Q."/>
            <person name="Mori K."/>
        </authorList>
    </citation>
    <scope>NUCLEOTIDE SEQUENCE [LARGE SCALE GENOMIC DNA]</scope>
    <source>
        <strain evidence="5 6">JCM 15389</strain>
    </source>
</reference>
<dbReference type="PRINTS" id="PR01006">
    <property type="entry name" value="FLGHOOKFLIE"/>
</dbReference>
<accession>A0ABV6C0R6</accession>
<evidence type="ECO:0000256" key="4">
    <source>
        <dbReference type="SAM" id="MobiDB-lite"/>
    </source>
</evidence>
<dbReference type="PANTHER" id="PTHR34653:SF1">
    <property type="entry name" value="FLAGELLAR HOOK-BASAL BODY COMPLEX PROTEIN FLIE"/>
    <property type="match status" value="1"/>
</dbReference>
<keyword evidence="6" id="KW-1185">Reference proteome</keyword>
<keyword evidence="3" id="KW-0975">Bacterial flagellum</keyword>
<organism evidence="5 6">
    <name type="scientific">Aciditerrimonas ferrireducens</name>
    <dbReference type="NCBI Taxonomy" id="667306"/>
    <lineage>
        <taxon>Bacteria</taxon>
        <taxon>Bacillati</taxon>
        <taxon>Actinomycetota</taxon>
        <taxon>Acidimicrobiia</taxon>
        <taxon>Acidimicrobiales</taxon>
        <taxon>Acidimicrobiaceae</taxon>
        <taxon>Aciditerrimonas</taxon>
    </lineage>
</organism>
<evidence type="ECO:0000313" key="5">
    <source>
        <dbReference type="EMBL" id="MFC0081285.1"/>
    </source>
</evidence>
<dbReference type="Pfam" id="PF02049">
    <property type="entry name" value="FliE"/>
    <property type="match status" value="1"/>
</dbReference>
<protein>
    <submittedName>
        <fullName evidence="5">Flagellar hook-basal body complex protein FliE</fullName>
    </submittedName>
</protein>
<feature type="region of interest" description="Disordered" evidence="4">
    <location>
        <begin position="1"/>
        <end position="22"/>
    </location>
</feature>
<name>A0ABV6C0R6_9ACTN</name>
<evidence type="ECO:0000256" key="3">
    <source>
        <dbReference type="ARBA" id="ARBA00023143"/>
    </source>
</evidence>
<comment type="caution">
    <text evidence="5">The sequence shown here is derived from an EMBL/GenBank/DDBJ whole genome shotgun (WGS) entry which is preliminary data.</text>
</comment>
<dbReference type="PANTHER" id="PTHR34653">
    <property type="match status" value="1"/>
</dbReference>
<evidence type="ECO:0000313" key="6">
    <source>
        <dbReference type="Proteomes" id="UP001589788"/>
    </source>
</evidence>
<dbReference type="EMBL" id="JBHLYQ010000024">
    <property type="protein sequence ID" value="MFC0081285.1"/>
    <property type="molecule type" value="Genomic_DNA"/>
</dbReference>